<proteinExistence type="predicted"/>
<accession>A0A8S5RBG2</accession>
<feature type="domain" description="DUF551" evidence="1">
    <location>
        <begin position="3"/>
        <end position="66"/>
    </location>
</feature>
<organism evidence="2">
    <name type="scientific">virus sp. ctmTa7</name>
    <dbReference type="NCBI Taxonomy" id="2828255"/>
    <lineage>
        <taxon>Viruses</taxon>
    </lineage>
</organism>
<reference evidence="2" key="1">
    <citation type="journal article" date="2021" name="Proc. Natl. Acad. Sci. U.S.A.">
        <title>A Catalog of Tens of Thousands of Viruses from Human Metagenomes Reveals Hidden Associations with Chronic Diseases.</title>
        <authorList>
            <person name="Tisza M.J."/>
            <person name="Buck C.B."/>
        </authorList>
    </citation>
    <scope>NUCLEOTIDE SEQUENCE</scope>
    <source>
        <strain evidence="2">CtmTa7</strain>
    </source>
</reference>
<dbReference type="Pfam" id="PF04448">
    <property type="entry name" value="DUF551"/>
    <property type="match status" value="1"/>
</dbReference>
<name>A0A8S5RBG2_9VIRU</name>
<sequence length="70" mass="8500">MDWIKCSDKLPENDERFTNRKAIDVLVTTKYKRVRKVQRIYDKYSGMWHWSGKANLPIAWMYMPEPYKGD</sequence>
<evidence type="ECO:0000313" key="2">
    <source>
        <dbReference type="EMBL" id="DAE28712.1"/>
    </source>
</evidence>
<dbReference type="EMBL" id="BK059091">
    <property type="protein sequence ID" value="DAE28712.1"/>
    <property type="molecule type" value="Genomic_DNA"/>
</dbReference>
<dbReference type="InterPro" id="IPR007539">
    <property type="entry name" value="DUF551"/>
</dbReference>
<protein>
    <recommendedName>
        <fullName evidence="1">DUF551 domain-containing protein</fullName>
    </recommendedName>
</protein>
<evidence type="ECO:0000259" key="1">
    <source>
        <dbReference type="Pfam" id="PF04448"/>
    </source>
</evidence>